<gene>
    <name evidence="5" type="ORF">DASB73_023930</name>
</gene>
<comment type="similarity">
    <text evidence="2">Belongs to the SKP1 family.</text>
</comment>
<dbReference type="Proteomes" id="UP001362899">
    <property type="component" value="Unassembled WGS sequence"/>
</dbReference>
<evidence type="ECO:0000256" key="4">
    <source>
        <dbReference type="ARBA" id="ARBA00023242"/>
    </source>
</evidence>
<dbReference type="PANTHER" id="PTHR20648">
    <property type="entry name" value="ELONGIN-C"/>
    <property type="match status" value="1"/>
</dbReference>
<evidence type="ECO:0000256" key="3">
    <source>
        <dbReference type="ARBA" id="ARBA00021347"/>
    </source>
</evidence>
<dbReference type="SMART" id="SM00512">
    <property type="entry name" value="Skp1"/>
    <property type="match status" value="1"/>
</dbReference>
<dbReference type="GO" id="GO:0005634">
    <property type="term" value="C:nucleus"/>
    <property type="evidence" value="ECO:0007669"/>
    <property type="project" value="UniProtKB-SubCell"/>
</dbReference>
<dbReference type="Gene3D" id="3.30.710.10">
    <property type="entry name" value="Potassium Channel Kv1.1, Chain A"/>
    <property type="match status" value="1"/>
</dbReference>
<dbReference type="EMBL" id="BTGC01000005">
    <property type="protein sequence ID" value="GMM51435.1"/>
    <property type="molecule type" value="Genomic_DNA"/>
</dbReference>
<keyword evidence="4" id="KW-0539">Nucleus</keyword>
<accession>A0AAV5RJA2</accession>
<dbReference type="InterPro" id="IPR039948">
    <property type="entry name" value="ELC1"/>
</dbReference>
<comment type="caution">
    <text evidence="5">The sequence shown here is derived from an EMBL/GenBank/DDBJ whole genome shotgun (WGS) entry which is preliminary data.</text>
</comment>
<dbReference type="InterPro" id="IPR001232">
    <property type="entry name" value="SKP1-like"/>
</dbReference>
<proteinExistence type="inferred from homology"/>
<dbReference type="InterPro" id="IPR011333">
    <property type="entry name" value="SKP1/BTB/POZ_sf"/>
</dbReference>
<dbReference type="SUPFAM" id="SSF54695">
    <property type="entry name" value="POZ domain"/>
    <property type="match status" value="1"/>
</dbReference>
<evidence type="ECO:0000313" key="5">
    <source>
        <dbReference type="EMBL" id="GMM51435.1"/>
    </source>
</evidence>
<evidence type="ECO:0000256" key="1">
    <source>
        <dbReference type="ARBA" id="ARBA00004123"/>
    </source>
</evidence>
<name>A0AAV5RJA2_STABA</name>
<dbReference type="GO" id="GO:0006511">
    <property type="term" value="P:ubiquitin-dependent protein catabolic process"/>
    <property type="evidence" value="ECO:0007669"/>
    <property type="project" value="InterPro"/>
</dbReference>
<comment type="subcellular location">
    <subcellularLocation>
        <location evidence="1">Nucleus</location>
    </subcellularLocation>
</comment>
<keyword evidence="6" id="KW-1185">Reference proteome</keyword>
<dbReference type="AlphaFoldDB" id="A0AAV5RJA2"/>
<evidence type="ECO:0000256" key="2">
    <source>
        <dbReference type="ARBA" id="ARBA00009993"/>
    </source>
</evidence>
<protein>
    <recommendedName>
        <fullName evidence="3">Elongin-C</fullName>
    </recommendedName>
</protein>
<dbReference type="FunFam" id="3.30.710.10:FF:000035">
    <property type="entry name" value="Elongin C transcription elongation factor"/>
    <property type="match status" value="1"/>
</dbReference>
<sequence>MAPRYIKITSNDGFVFVVPREAALVSETWRRMLSSESYIESETGELYLDHSAEILSYIIDYLFYNLNYKDTVGQTDKEFKIPPELALQVLVAADYLNV</sequence>
<reference evidence="5 6" key="1">
    <citation type="journal article" date="2023" name="Elife">
        <title>Identification of key yeast species and microbe-microbe interactions impacting larval growth of Drosophila in the wild.</title>
        <authorList>
            <person name="Mure A."/>
            <person name="Sugiura Y."/>
            <person name="Maeda R."/>
            <person name="Honda K."/>
            <person name="Sakurai N."/>
            <person name="Takahashi Y."/>
            <person name="Watada M."/>
            <person name="Katoh T."/>
            <person name="Gotoh A."/>
            <person name="Gotoh Y."/>
            <person name="Taniguchi I."/>
            <person name="Nakamura K."/>
            <person name="Hayashi T."/>
            <person name="Katayama T."/>
            <person name="Uemura T."/>
            <person name="Hattori Y."/>
        </authorList>
    </citation>
    <scope>NUCLEOTIDE SEQUENCE [LARGE SCALE GENOMIC DNA]</scope>
    <source>
        <strain evidence="5 6">SB-73</strain>
    </source>
</reference>
<evidence type="ECO:0000313" key="6">
    <source>
        <dbReference type="Proteomes" id="UP001362899"/>
    </source>
</evidence>
<organism evidence="5 6">
    <name type="scientific">Starmerella bacillaris</name>
    <name type="common">Yeast</name>
    <name type="synonym">Candida zemplinina</name>
    <dbReference type="NCBI Taxonomy" id="1247836"/>
    <lineage>
        <taxon>Eukaryota</taxon>
        <taxon>Fungi</taxon>
        <taxon>Dikarya</taxon>
        <taxon>Ascomycota</taxon>
        <taxon>Saccharomycotina</taxon>
        <taxon>Dipodascomycetes</taxon>
        <taxon>Dipodascales</taxon>
        <taxon>Trichomonascaceae</taxon>
        <taxon>Starmerella</taxon>
    </lineage>
</organism>